<keyword evidence="1" id="KW-0472">Membrane</keyword>
<comment type="caution">
    <text evidence="3">The sequence shown here is derived from an EMBL/GenBank/DDBJ whole genome shotgun (WGS) entry which is preliminary data.</text>
</comment>
<organism evidence="3 4">
    <name type="scientific">Tetragenococcus muriaticus PMC-11-5</name>
    <dbReference type="NCBI Taxonomy" id="1302649"/>
    <lineage>
        <taxon>Bacteria</taxon>
        <taxon>Bacillati</taxon>
        <taxon>Bacillota</taxon>
        <taxon>Bacilli</taxon>
        <taxon>Lactobacillales</taxon>
        <taxon>Enterococcaceae</taxon>
        <taxon>Tetragenococcus</taxon>
    </lineage>
</organism>
<feature type="transmembrane region" description="Helical" evidence="1">
    <location>
        <begin position="7"/>
        <end position="26"/>
    </location>
</feature>
<dbReference type="PANTHER" id="PTHR34351">
    <property type="entry name" value="SLR1927 PROTEIN-RELATED"/>
    <property type="match status" value="1"/>
</dbReference>
<dbReference type="EMBL" id="JPVU01000262">
    <property type="protein sequence ID" value="KFN89566.1"/>
    <property type="molecule type" value="Genomic_DNA"/>
</dbReference>
<dbReference type="Pfam" id="PF01882">
    <property type="entry name" value="DUF58"/>
    <property type="match status" value="1"/>
</dbReference>
<evidence type="ECO:0000256" key="1">
    <source>
        <dbReference type="SAM" id="Phobius"/>
    </source>
</evidence>
<keyword evidence="1" id="KW-0812">Transmembrane</keyword>
<name>A0A091BV93_9ENTE</name>
<reference evidence="3 4" key="1">
    <citation type="submission" date="2014-08" db="EMBL/GenBank/DDBJ databases">
        <title>Genome sequence of Tetragenococcus muriaticus.</title>
        <authorList>
            <person name="Chuea-nongthon C."/>
            <person name="Rodtong S."/>
            <person name="Yongsawatdigul J."/>
            <person name="Steele J.L."/>
            <person name="Liu X.-y."/>
            <person name="Speers J."/>
            <person name="Glasner J.D."/>
            <person name="Neeno-Eckwall E.C."/>
        </authorList>
    </citation>
    <scope>NUCLEOTIDE SEQUENCE [LARGE SCALE GENOMIC DNA]</scope>
    <source>
        <strain evidence="3 4">PMC-11-5</strain>
    </source>
</reference>
<dbReference type="InterPro" id="IPR002881">
    <property type="entry name" value="DUF58"/>
</dbReference>
<dbReference type="PATRIC" id="fig|1302649.3.peg.2343"/>
<gene>
    <name evidence="3" type="ORF">TMUPMC115_2344</name>
</gene>
<dbReference type="RefSeq" id="WP_028790404.1">
    <property type="nucleotide sequence ID" value="NZ_JPVU01000262.1"/>
</dbReference>
<evidence type="ECO:0000259" key="2">
    <source>
        <dbReference type="Pfam" id="PF01882"/>
    </source>
</evidence>
<dbReference type="Proteomes" id="UP000029380">
    <property type="component" value="Unassembled WGS sequence"/>
</dbReference>
<dbReference type="AlphaFoldDB" id="A0A091BV93"/>
<protein>
    <recommendedName>
        <fullName evidence="2">DUF58 domain-containing protein</fullName>
    </recommendedName>
</protein>
<dbReference type="OrthoDB" id="9778037at2"/>
<evidence type="ECO:0000313" key="4">
    <source>
        <dbReference type="Proteomes" id="UP000029380"/>
    </source>
</evidence>
<proteinExistence type="predicted"/>
<sequence length="298" mass="34807">MKYLQQTWRTLAFLCIYVLFASYTFAFPSETGWTLLIFVTLVALVELFSFIGRLQNLEFSAPYDLSVHVDTPVSVEVMMNKRPKRILWITGCKVSSPYFLEEFTYVFYHGQKKSLQMTWQPYTRGIVQKQMMHITASDLFGWFKKESTHTFTVDWQVLPAIHPLGKVAGLFFQKQLTLNRQNFGEPSFKINKFRPYQSGDRLSQIDWKISSKQQELVLREYEQEQPSESVFLFYGSASPYFEATLSLFYSLWKELQGEGADFVLLGEQGMSQTYLTKDDFSFIQPLNQEVELPDFGQK</sequence>
<feature type="domain" description="DUF58" evidence="2">
    <location>
        <begin position="193"/>
        <end position="242"/>
    </location>
</feature>
<feature type="transmembrane region" description="Helical" evidence="1">
    <location>
        <begin position="32"/>
        <end position="51"/>
    </location>
</feature>
<evidence type="ECO:0000313" key="3">
    <source>
        <dbReference type="EMBL" id="KFN89566.1"/>
    </source>
</evidence>
<accession>A0A091BV93</accession>
<dbReference type="PANTHER" id="PTHR34351:SF2">
    <property type="entry name" value="DUF58 DOMAIN-CONTAINING PROTEIN"/>
    <property type="match status" value="1"/>
</dbReference>
<keyword evidence="1" id="KW-1133">Transmembrane helix</keyword>